<comment type="caution">
    <text evidence="4">The sequence shown here is derived from an EMBL/GenBank/DDBJ whole genome shotgun (WGS) entry which is preliminary data.</text>
</comment>
<proteinExistence type="predicted"/>
<dbReference type="GeneID" id="56894989"/>
<dbReference type="KEGG" id="fcv:AWN65_04295"/>
<evidence type="ECO:0000259" key="3">
    <source>
        <dbReference type="Pfam" id="PF13505"/>
    </source>
</evidence>
<keyword evidence="1 2" id="KW-0732">Signal</keyword>
<dbReference type="RefSeq" id="WP_060382034.1">
    <property type="nucleotide sequence ID" value="NZ_RWGX02000016.1"/>
</dbReference>
<dbReference type="InterPro" id="IPR027385">
    <property type="entry name" value="Beta-barrel_OMP"/>
</dbReference>
<accession>A0AA94F2F9</accession>
<organism evidence="4">
    <name type="scientific">Flavobacterium columnare</name>
    <dbReference type="NCBI Taxonomy" id="996"/>
    <lineage>
        <taxon>Bacteria</taxon>
        <taxon>Pseudomonadati</taxon>
        <taxon>Bacteroidota</taxon>
        <taxon>Flavobacteriia</taxon>
        <taxon>Flavobacteriales</taxon>
        <taxon>Flavobacteriaceae</taxon>
        <taxon>Flavobacterium</taxon>
    </lineage>
</organism>
<evidence type="ECO:0000313" key="4">
    <source>
        <dbReference type="EMBL" id="RVU87872.1"/>
    </source>
</evidence>
<feature type="signal peptide" evidence="2">
    <location>
        <begin position="1"/>
        <end position="18"/>
    </location>
</feature>
<dbReference type="EMBL" id="RWGX01000004">
    <property type="protein sequence ID" value="RVU87872.1"/>
    <property type="molecule type" value="Genomic_DNA"/>
</dbReference>
<evidence type="ECO:0000256" key="2">
    <source>
        <dbReference type="SAM" id="SignalP"/>
    </source>
</evidence>
<sequence>MKNFLIASAILITSGVFAQKGSFYVGGQVGYSSSKTKIESTTTLEGSTWNFSPEVGTFLTNNVQLGVGFTTQGSTKEFGNTEVKENQYGGTLYGRYFFGEGSKAFRPFVGVNIGLLPGNSTTTKKTLLGNLESKNTLFELNTNLNAGFGYALSPKITVVGSLGVLGFSSHTSKNKETDVKEETNTFNFDLNSLGNRFNVGIYYTL</sequence>
<feature type="domain" description="Outer membrane protein beta-barrel" evidence="3">
    <location>
        <begin position="5"/>
        <end position="184"/>
    </location>
</feature>
<name>A0AA94F2F9_9FLAO</name>
<dbReference type="SUPFAM" id="SSF56925">
    <property type="entry name" value="OMPA-like"/>
    <property type="match status" value="1"/>
</dbReference>
<dbReference type="AlphaFoldDB" id="A0AA94F2F9"/>
<protein>
    <recommendedName>
        <fullName evidence="3">Outer membrane protein beta-barrel domain-containing protein</fullName>
    </recommendedName>
</protein>
<reference evidence="4" key="1">
    <citation type="submission" date="2018-12" db="EMBL/GenBank/DDBJ databases">
        <title>Draft genome sequence of Flaovobacterium columnare BGFS27 isolated from channel catfish in Alabama.</title>
        <authorList>
            <person name="Cai W."/>
            <person name="Arias C."/>
        </authorList>
    </citation>
    <scope>NUCLEOTIDE SEQUENCE [LARGE SCALE GENOMIC DNA]</scope>
    <source>
        <strain evidence="4">BGFS27</strain>
    </source>
</reference>
<feature type="chain" id="PRO_5043279283" description="Outer membrane protein beta-barrel domain-containing protein" evidence="2">
    <location>
        <begin position="19"/>
        <end position="205"/>
    </location>
</feature>
<dbReference type="Pfam" id="PF13505">
    <property type="entry name" value="OMP_b-brl"/>
    <property type="match status" value="1"/>
</dbReference>
<dbReference type="Gene3D" id="2.40.160.20">
    <property type="match status" value="1"/>
</dbReference>
<dbReference type="InterPro" id="IPR011250">
    <property type="entry name" value="OMP/PagP_B-barrel"/>
</dbReference>
<gene>
    <name evidence="4" type="ORF">EJB19_06525</name>
</gene>
<evidence type="ECO:0000256" key="1">
    <source>
        <dbReference type="ARBA" id="ARBA00022729"/>
    </source>
</evidence>